<proteinExistence type="predicted"/>
<dbReference type="AlphaFoldDB" id="A0A834JVA8"/>
<sequence>MAAENKSKTPSSRSRLLVRWLGGWLVGWLVGWLGRLGRLLALKVHSPRSITFGSLSLRETSREPQHKLCHGSIQDKHDKKETKNRPIRRHAEGGSEGLESTMAFEKVEVGDSSEMEMMVVLVACASAATATAAEVGDCGEGQKEKEKERENERERETAPPWKGSVGPEPN</sequence>
<keyword evidence="2" id="KW-1133">Transmembrane helix</keyword>
<feature type="compositionally biased region" description="Basic and acidic residues" evidence="1">
    <location>
        <begin position="73"/>
        <end position="93"/>
    </location>
</feature>
<feature type="region of interest" description="Disordered" evidence="1">
    <location>
        <begin position="61"/>
        <end position="100"/>
    </location>
</feature>
<keyword evidence="2" id="KW-0812">Transmembrane</keyword>
<comment type="caution">
    <text evidence="3">The sequence shown here is derived from an EMBL/GenBank/DDBJ whole genome shotgun (WGS) entry which is preliminary data.</text>
</comment>
<dbReference type="Proteomes" id="UP000600918">
    <property type="component" value="Unassembled WGS sequence"/>
</dbReference>
<evidence type="ECO:0000256" key="1">
    <source>
        <dbReference type="SAM" id="MobiDB-lite"/>
    </source>
</evidence>
<accession>A0A834JVA8</accession>
<name>A0A834JVA8_VESPE</name>
<gene>
    <name evidence="3" type="ORF">H0235_017220</name>
</gene>
<evidence type="ECO:0000313" key="4">
    <source>
        <dbReference type="Proteomes" id="UP000600918"/>
    </source>
</evidence>
<keyword evidence="2" id="KW-0472">Membrane</keyword>
<evidence type="ECO:0000313" key="3">
    <source>
        <dbReference type="EMBL" id="KAF7392221.1"/>
    </source>
</evidence>
<keyword evidence="4" id="KW-1185">Reference proteome</keyword>
<dbReference type="EMBL" id="JACSDY010000022">
    <property type="protein sequence ID" value="KAF7392221.1"/>
    <property type="molecule type" value="Genomic_DNA"/>
</dbReference>
<protein>
    <submittedName>
        <fullName evidence="3">Uncharacterized protein</fullName>
    </submittedName>
</protein>
<evidence type="ECO:0000256" key="2">
    <source>
        <dbReference type="SAM" id="Phobius"/>
    </source>
</evidence>
<feature type="region of interest" description="Disordered" evidence="1">
    <location>
        <begin position="132"/>
        <end position="170"/>
    </location>
</feature>
<feature type="compositionally biased region" description="Basic and acidic residues" evidence="1">
    <location>
        <begin position="140"/>
        <end position="157"/>
    </location>
</feature>
<organism evidence="3 4">
    <name type="scientific">Vespula pensylvanica</name>
    <name type="common">Western yellow jacket</name>
    <name type="synonym">Wasp</name>
    <dbReference type="NCBI Taxonomy" id="30213"/>
    <lineage>
        <taxon>Eukaryota</taxon>
        <taxon>Metazoa</taxon>
        <taxon>Ecdysozoa</taxon>
        <taxon>Arthropoda</taxon>
        <taxon>Hexapoda</taxon>
        <taxon>Insecta</taxon>
        <taxon>Pterygota</taxon>
        <taxon>Neoptera</taxon>
        <taxon>Endopterygota</taxon>
        <taxon>Hymenoptera</taxon>
        <taxon>Apocrita</taxon>
        <taxon>Aculeata</taxon>
        <taxon>Vespoidea</taxon>
        <taxon>Vespidae</taxon>
        <taxon>Vespinae</taxon>
        <taxon>Vespula</taxon>
    </lineage>
</organism>
<reference evidence="3" key="1">
    <citation type="journal article" date="2020" name="G3 (Bethesda)">
        <title>High-Quality Assemblies for Three Invasive Social Wasps from the &lt;i&gt;Vespula&lt;/i&gt; Genus.</title>
        <authorList>
            <person name="Harrop T.W.R."/>
            <person name="Guhlin J."/>
            <person name="McLaughlin G.M."/>
            <person name="Permina E."/>
            <person name="Stockwell P."/>
            <person name="Gilligan J."/>
            <person name="Le Lec M.F."/>
            <person name="Gruber M.A.M."/>
            <person name="Quinn O."/>
            <person name="Lovegrove M."/>
            <person name="Duncan E.J."/>
            <person name="Remnant E.J."/>
            <person name="Van Eeckhoven J."/>
            <person name="Graham B."/>
            <person name="Knapp R.A."/>
            <person name="Langford K.W."/>
            <person name="Kronenberg Z."/>
            <person name="Press M.O."/>
            <person name="Eacker S.M."/>
            <person name="Wilson-Rankin E.E."/>
            <person name="Purcell J."/>
            <person name="Lester P.J."/>
            <person name="Dearden P.K."/>
        </authorList>
    </citation>
    <scope>NUCLEOTIDE SEQUENCE</scope>
    <source>
        <strain evidence="3">Volc-1</strain>
    </source>
</reference>
<feature type="transmembrane region" description="Helical" evidence="2">
    <location>
        <begin position="20"/>
        <end position="41"/>
    </location>
</feature>